<gene>
    <name evidence="2" type="ORF">JI735_10910</name>
</gene>
<feature type="transmembrane region" description="Helical" evidence="1">
    <location>
        <begin position="54"/>
        <end position="74"/>
    </location>
</feature>
<dbReference type="RefSeq" id="WP_039834881.1">
    <property type="nucleotide sequence ID" value="NZ_CP068595.1"/>
</dbReference>
<dbReference type="EMBL" id="CP068595">
    <property type="protein sequence ID" value="QQZ62970.1"/>
    <property type="molecule type" value="Genomic_DNA"/>
</dbReference>
<keyword evidence="3" id="KW-1185">Reference proteome</keyword>
<dbReference type="AlphaFoldDB" id="A0A974PFL2"/>
<protein>
    <recommendedName>
        <fullName evidence="4">DUF4367 domain-containing protein</fullName>
    </recommendedName>
</protein>
<name>A0A974PFL2_9BACL</name>
<evidence type="ECO:0000313" key="3">
    <source>
        <dbReference type="Proteomes" id="UP000595841"/>
    </source>
</evidence>
<keyword evidence="1" id="KW-0812">Transmembrane</keyword>
<keyword evidence="1" id="KW-0472">Membrane</keyword>
<evidence type="ECO:0008006" key="4">
    <source>
        <dbReference type="Google" id="ProtNLM"/>
    </source>
</evidence>
<evidence type="ECO:0000313" key="2">
    <source>
        <dbReference type="EMBL" id="QQZ62970.1"/>
    </source>
</evidence>
<dbReference type="KEGG" id="pson:JI735_10910"/>
<evidence type="ECO:0000256" key="1">
    <source>
        <dbReference type="SAM" id="Phobius"/>
    </source>
</evidence>
<dbReference type="Proteomes" id="UP000595841">
    <property type="component" value="Chromosome"/>
</dbReference>
<sequence>MGREGIGHEYQDIRIEAACGEQLPRIEVTGQVMARVNGLERVPKRSPLRFANKTAATLSMLILLLMITVTAYAASEYIQIRNKAGKVKVQHFAPDLKPQGVAARYKYEWKLMDFAKPGEQIAYYFRGEPLSEGTGSLLQFAYKEQRITDYSAFLEQMKRKNSPVVLPGTAGEYAFKYGTMYPRYPTKAELNSSPFYRQTLSGLIDEAKQDQKRNLFMKAVPWTEAGGVQVKYTRQGAFIDLSATLLHGGEVQVYQEPGNKPEKLKAEGRDIVYNHVDRPDIKPGFSYHYLNWYNEAQDAYYRLTTYGDRILTKEQLLKLAGELIKGGL</sequence>
<keyword evidence="1" id="KW-1133">Transmembrane helix</keyword>
<proteinExistence type="predicted"/>
<organism evidence="2 3">
    <name type="scientific">Paenibacillus sonchi</name>
    <dbReference type="NCBI Taxonomy" id="373687"/>
    <lineage>
        <taxon>Bacteria</taxon>
        <taxon>Bacillati</taxon>
        <taxon>Bacillota</taxon>
        <taxon>Bacilli</taxon>
        <taxon>Bacillales</taxon>
        <taxon>Paenibacillaceae</taxon>
        <taxon>Paenibacillus</taxon>
        <taxon>Paenibacillus sonchi group</taxon>
    </lineage>
</organism>
<accession>A0A974PFL2</accession>
<reference evidence="2 3" key="1">
    <citation type="submission" date="2021-01" db="EMBL/GenBank/DDBJ databases">
        <title>Whole genome sequence of Paenibacillus sonchi LMG 24727 for comparative genomics.</title>
        <authorList>
            <person name="Lee G."/>
            <person name="Kim M.-J."/>
            <person name="Lim K."/>
            <person name="Shin J.-H."/>
        </authorList>
    </citation>
    <scope>NUCLEOTIDE SEQUENCE [LARGE SCALE GENOMIC DNA]</scope>
    <source>
        <strain evidence="2 3">LMG 24727</strain>
    </source>
</reference>